<dbReference type="InterPro" id="IPR010359">
    <property type="entry name" value="IrrE_HExxH"/>
</dbReference>
<organism evidence="2 3">
    <name type="scientific">Enterococcus phoeniculicola ATCC BAA-412</name>
    <dbReference type="NCBI Taxonomy" id="1158610"/>
    <lineage>
        <taxon>Bacteria</taxon>
        <taxon>Bacillati</taxon>
        <taxon>Bacillota</taxon>
        <taxon>Bacilli</taxon>
        <taxon>Lactobacillales</taxon>
        <taxon>Enterococcaceae</taxon>
        <taxon>Enterococcus</taxon>
    </lineage>
</organism>
<dbReference type="HOGENOM" id="CLU_122894_3_0_9"/>
<dbReference type="STRING" id="154621.RV11_GL003469"/>
<dbReference type="OrthoDB" id="9816277at2"/>
<reference evidence="2 3" key="1">
    <citation type="submission" date="2013-02" db="EMBL/GenBank/DDBJ databases">
        <title>The Genome Sequence of Enterococcus phoeniculicola BAA-412.</title>
        <authorList>
            <consortium name="The Broad Institute Genome Sequencing Platform"/>
            <consortium name="The Broad Institute Genome Sequencing Center for Infectious Disease"/>
            <person name="Earl A.M."/>
            <person name="Gilmore M.S."/>
            <person name="Lebreton F."/>
            <person name="Walker B."/>
            <person name="Young S.K."/>
            <person name="Zeng Q."/>
            <person name="Gargeya S."/>
            <person name="Fitzgerald M."/>
            <person name="Haas B."/>
            <person name="Abouelleil A."/>
            <person name="Alvarado L."/>
            <person name="Arachchi H.M."/>
            <person name="Berlin A.M."/>
            <person name="Chapman S.B."/>
            <person name="Dewar J."/>
            <person name="Goldberg J."/>
            <person name="Griggs A."/>
            <person name="Gujja S."/>
            <person name="Hansen M."/>
            <person name="Howarth C."/>
            <person name="Imamovic A."/>
            <person name="Larimer J."/>
            <person name="McCowan C."/>
            <person name="Murphy C."/>
            <person name="Neiman D."/>
            <person name="Pearson M."/>
            <person name="Priest M."/>
            <person name="Roberts A."/>
            <person name="Saif S."/>
            <person name="Shea T."/>
            <person name="Sisk P."/>
            <person name="Sykes S."/>
            <person name="Wortman J."/>
            <person name="Nusbaum C."/>
            <person name="Birren B."/>
        </authorList>
    </citation>
    <scope>NUCLEOTIDE SEQUENCE [LARGE SCALE GENOMIC DNA]</scope>
    <source>
        <strain evidence="2 3">ATCC BAA-412</strain>
    </source>
</reference>
<dbReference type="Proteomes" id="UP000013785">
    <property type="component" value="Unassembled WGS sequence"/>
</dbReference>
<evidence type="ECO:0000259" key="1">
    <source>
        <dbReference type="Pfam" id="PF06114"/>
    </source>
</evidence>
<dbReference type="eggNOG" id="COG2856">
    <property type="taxonomic scope" value="Bacteria"/>
</dbReference>
<gene>
    <name evidence="2" type="ORF">UC3_02387</name>
</gene>
<accession>R3TKT8</accession>
<name>R3TKT8_9ENTE</name>
<dbReference type="EMBL" id="AJAT01000017">
    <property type="protein sequence ID" value="EOL42039.1"/>
    <property type="molecule type" value="Genomic_DNA"/>
</dbReference>
<dbReference type="AlphaFoldDB" id="R3TKT8"/>
<protein>
    <recommendedName>
        <fullName evidence="1">IrrE N-terminal-like domain-containing protein</fullName>
    </recommendedName>
</protein>
<evidence type="ECO:0000313" key="3">
    <source>
        <dbReference type="Proteomes" id="UP000013785"/>
    </source>
</evidence>
<dbReference type="Gene3D" id="1.10.10.2910">
    <property type="match status" value="1"/>
</dbReference>
<keyword evidence="3" id="KW-1185">Reference proteome</keyword>
<feature type="domain" description="IrrE N-terminal-like" evidence="1">
    <location>
        <begin position="23"/>
        <end position="109"/>
    </location>
</feature>
<evidence type="ECO:0000313" key="2">
    <source>
        <dbReference type="EMBL" id="EOL42039.1"/>
    </source>
</evidence>
<sequence>MDTLELIFQLKKEAKSYNPFLICEALNIDIKYVPFLDNPKGQFQKILNQKVILLSDDLKESQERFYICAHELGHAVLHRDTSNYYVSNQKARSKSESEANRFATSLILNLYKEDLGVYPREFKTLQLHYGVPSKSERFLFE</sequence>
<proteinExistence type="predicted"/>
<dbReference type="RefSeq" id="WP_010769031.1">
    <property type="nucleotide sequence ID" value="NZ_ASWE01000001.1"/>
</dbReference>
<dbReference type="Pfam" id="PF06114">
    <property type="entry name" value="Peptidase_M78"/>
    <property type="match status" value="1"/>
</dbReference>
<comment type="caution">
    <text evidence="2">The sequence shown here is derived from an EMBL/GenBank/DDBJ whole genome shotgun (WGS) entry which is preliminary data.</text>
</comment>